<dbReference type="GO" id="GO:0008270">
    <property type="term" value="F:zinc ion binding"/>
    <property type="evidence" value="ECO:0007669"/>
    <property type="project" value="UniProtKB-UniRule"/>
</dbReference>
<dbReference type="InterPro" id="IPR007527">
    <property type="entry name" value="Znf_SWIM"/>
</dbReference>
<accession>A0A452ZIE9</accession>
<dbReference type="Proteomes" id="UP000015105">
    <property type="component" value="Chromosome 1D"/>
</dbReference>
<keyword evidence="1 2" id="KW-0863">Zinc-finger</keyword>
<reference evidence="5" key="5">
    <citation type="journal article" date="2021" name="G3 (Bethesda)">
        <title>Aegilops tauschii genome assembly Aet v5.0 features greater sequence contiguity and improved annotation.</title>
        <authorList>
            <person name="Wang L."/>
            <person name="Zhu T."/>
            <person name="Rodriguez J.C."/>
            <person name="Deal K.R."/>
            <person name="Dubcovsky J."/>
            <person name="McGuire P.E."/>
            <person name="Lux T."/>
            <person name="Spannagl M."/>
            <person name="Mayer K.F.X."/>
            <person name="Baldrich P."/>
            <person name="Meyers B.C."/>
            <person name="Huo N."/>
            <person name="Gu Y.Q."/>
            <person name="Zhou H."/>
            <person name="Devos K.M."/>
            <person name="Bennetzen J.L."/>
            <person name="Unver T."/>
            <person name="Budak H."/>
            <person name="Gulick P.J."/>
            <person name="Galiba G."/>
            <person name="Kalapos B."/>
            <person name="Nelson D.R."/>
            <person name="Li P."/>
            <person name="You F.M."/>
            <person name="Luo M.C."/>
            <person name="Dvorak J."/>
        </authorList>
    </citation>
    <scope>NUCLEOTIDE SEQUENCE [LARGE SCALE GENOMIC DNA]</scope>
    <source>
        <strain evidence="5">cv. AL8/78</strain>
    </source>
</reference>
<proteinExistence type="inferred from homology"/>
<evidence type="ECO:0000313" key="5">
    <source>
        <dbReference type="EnsemblPlants" id="AET1Gv20794000.5"/>
    </source>
</evidence>
<dbReference type="GO" id="GO:0006355">
    <property type="term" value="P:regulation of DNA-templated transcription"/>
    <property type="evidence" value="ECO:0007669"/>
    <property type="project" value="UniProtKB-UniRule"/>
</dbReference>
<reference evidence="5" key="4">
    <citation type="submission" date="2019-03" db="UniProtKB">
        <authorList>
            <consortium name="EnsemblPlants"/>
        </authorList>
    </citation>
    <scope>IDENTIFICATION</scope>
</reference>
<protein>
    <recommendedName>
        <fullName evidence="2">Protein FAR1-RELATED SEQUENCE</fullName>
    </recommendedName>
</protein>
<dbReference type="AlphaFoldDB" id="A0A452ZIE9"/>
<dbReference type="PANTHER" id="PTHR31669:SF214">
    <property type="entry name" value="PROTEIN FAR1-RELATED SEQUENCE"/>
    <property type="match status" value="1"/>
</dbReference>
<dbReference type="Pfam" id="PF03101">
    <property type="entry name" value="FAR1"/>
    <property type="match status" value="1"/>
</dbReference>
<feature type="region of interest" description="Disordered" evidence="3">
    <location>
        <begin position="1"/>
        <end position="74"/>
    </location>
</feature>
<evidence type="ECO:0000256" key="1">
    <source>
        <dbReference type="PROSITE-ProRule" id="PRU00325"/>
    </source>
</evidence>
<comment type="function">
    <text evidence="2">Putative transcription activator involved in regulating light control of development.</text>
</comment>
<sequence>ALDLPPGTIPPSFPSDSLSIQQPAAAPHRTASSLPVRRRSLLPSSPRTSQPLRAHTAAKPPKSETVSRRRCTDAGSRQFRGTDIGACSCNQFRTSCDDLSGPGSRTEPLRSRAARRKAILEGGLQPIGEINQEHASNGIATTVQGLLADMLHKQTNSVDSIVQHAEEQDQLYDVTEGHELCGNDTSSGSDAGSSSGSELDTELGKCFYPSIEALENSRPPEVGMKFPTLEDAERFYSTHAMLTGFAARRGTNYKRKKFHLLCNRSGKLKPTQDLQRKRKVNVLGSQCQAKVIVKLHNEQWEFTGVKHEHNHPLCPSPSLTSFFLDHKYLSSEEKLFLRVLQQSRVNPRKAMNIFQRMRSNFGNVSSSNEKDMSNSQCVDQWRKENSDVETALKRFKELELRNQGFSYTMQKDEDNIVRSLFWTDARSKVDYEIFGDFISFSTTYSTNRHNMPFTPIIGVNNHGRILVFGCALLQDQKAETFKWMFQTFLHVMRGKLPKTIIIDQDEGMVKAIAEVMPQVRHRLCKFSVMRKAQEMLGAFMAARGNMNAELHSLVDNSLTEKEFEEGWAVLIERYDASENEYLRLMWKTRKSWVPVYFRADFYPFVESAEHGEGSNLLFKDNVLPKDRIEKFIEQYERIQEGIVKTEEEDTLQSATEPAYFSMQPIEKHAACIYTRQIFLRVQKELYYSTALNAHEIQGGAAYRLEKVFDYENPEFDRNSFEVLVEPGTYTFKCQCAKFTRDGILCCHIFRVFTQLGVIEIPARYIVPRWAREFREERLKEYEEKCSKRTEGRKRCAMLLGKMADIGKGICADSAKSGCFMLELDKVQEKLVGADDQIVLWSK</sequence>
<feature type="domain" description="SWIM-type" evidence="4">
    <location>
        <begin position="720"/>
        <end position="756"/>
    </location>
</feature>
<reference evidence="6" key="2">
    <citation type="journal article" date="2017" name="Nat. Plants">
        <title>The Aegilops tauschii genome reveals multiple impacts of transposons.</title>
        <authorList>
            <person name="Zhao G."/>
            <person name="Zou C."/>
            <person name="Li K."/>
            <person name="Wang K."/>
            <person name="Li T."/>
            <person name="Gao L."/>
            <person name="Zhang X."/>
            <person name="Wang H."/>
            <person name="Yang Z."/>
            <person name="Liu X."/>
            <person name="Jiang W."/>
            <person name="Mao L."/>
            <person name="Kong X."/>
            <person name="Jiao Y."/>
            <person name="Jia J."/>
        </authorList>
    </citation>
    <scope>NUCLEOTIDE SEQUENCE [LARGE SCALE GENOMIC DNA]</scope>
    <source>
        <strain evidence="6">cv. AL8/78</strain>
    </source>
</reference>
<dbReference type="Pfam" id="PF10551">
    <property type="entry name" value="MULE"/>
    <property type="match status" value="1"/>
</dbReference>
<dbReference type="STRING" id="200361.A0A452ZIE9"/>
<dbReference type="InterPro" id="IPR031052">
    <property type="entry name" value="FHY3/FAR1"/>
</dbReference>
<evidence type="ECO:0000259" key="4">
    <source>
        <dbReference type="PROSITE" id="PS50966"/>
    </source>
</evidence>
<organism evidence="5 6">
    <name type="scientific">Aegilops tauschii subsp. strangulata</name>
    <name type="common">Goatgrass</name>
    <dbReference type="NCBI Taxonomy" id="200361"/>
    <lineage>
        <taxon>Eukaryota</taxon>
        <taxon>Viridiplantae</taxon>
        <taxon>Streptophyta</taxon>
        <taxon>Embryophyta</taxon>
        <taxon>Tracheophyta</taxon>
        <taxon>Spermatophyta</taxon>
        <taxon>Magnoliopsida</taxon>
        <taxon>Liliopsida</taxon>
        <taxon>Poales</taxon>
        <taxon>Poaceae</taxon>
        <taxon>BOP clade</taxon>
        <taxon>Pooideae</taxon>
        <taxon>Triticodae</taxon>
        <taxon>Triticeae</taxon>
        <taxon>Triticinae</taxon>
        <taxon>Aegilops</taxon>
    </lineage>
</organism>
<keyword evidence="2" id="KW-0539">Nucleus</keyword>
<feature type="compositionally biased region" description="Low complexity" evidence="3">
    <location>
        <begin position="186"/>
        <end position="197"/>
    </location>
</feature>
<dbReference type="GO" id="GO:0005634">
    <property type="term" value="C:nucleus"/>
    <property type="evidence" value="ECO:0007669"/>
    <property type="project" value="UniProtKB-SubCell"/>
</dbReference>
<dbReference type="Gramene" id="AET1Gv20794000.5">
    <property type="protein sequence ID" value="AET1Gv20794000.5"/>
    <property type="gene ID" value="AET1Gv20794000"/>
</dbReference>
<evidence type="ECO:0000256" key="2">
    <source>
        <dbReference type="RuleBase" id="RU367018"/>
    </source>
</evidence>
<comment type="subcellular location">
    <subcellularLocation>
        <location evidence="2">Nucleus</location>
    </subcellularLocation>
</comment>
<dbReference type="InterPro" id="IPR018289">
    <property type="entry name" value="MULE_transposase_dom"/>
</dbReference>
<keyword evidence="2" id="KW-0862">Zinc</keyword>
<dbReference type="InterPro" id="IPR004330">
    <property type="entry name" value="FAR1_DNA_bnd_dom"/>
</dbReference>
<feature type="region of interest" description="Disordered" evidence="3">
    <location>
        <begin position="178"/>
        <end position="200"/>
    </location>
</feature>
<dbReference type="PROSITE" id="PS50966">
    <property type="entry name" value="ZF_SWIM"/>
    <property type="match status" value="1"/>
</dbReference>
<evidence type="ECO:0000256" key="3">
    <source>
        <dbReference type="SAM" id="MobiDB-lite"/>
    </source>
</evidence>
<comment type="similarity">
    <text evidence="2">Belongs to the FHY3/FAR1 family.</text>
</comment>
<name>A0A452ZIE9_AEGTS</name>
<feature type="compositionally biased region" description="Basic and acidic residues" evidence="3">
    <location>
        <begin position="61"/>
        <end position="72"/>
    </location>
</feature>
<dbReference type="PANTHER" id="PTHR31669">
    <property type="entry name" value="PROTEIN FAR1-RELATED SEQUENCE 10-RELATED"/>
    <property type="match status" value="1"/>
</dbReference>
<reference evidence="6" key="1">
    <citation type="journal article" date="2014" name="Science">
        <title>Ancient hybridizations among the ancestral genomes of bread wheat.</title>
        <authorList>
            <consortium name="International Wheat Genome Sequencing Consortium,"/>
            <person name="Marcussen T."/>
            <person name="Sandve S.R."/>
            <person name="Heier L."/>
            <person name="Spannagl M."/>
            <person name="Pfeifer M."/>
            <person name="Jakobsen K.S."/>
            <person name="Wulff B.B."/>
            <person name="Steuernagel B."/>
            <person name="Mayer K.F."/>
            <person name="Olsen O.A."/>
        </authorList>
    </citation>
    <scope>NUCLEOTIDE SEQUENCE [LARGE SCALE GENOMIC DNA]</scope>
    <source>
        <strain evidence="6">cv. AL8/78</strain>
    </source>
</reference>
<keyword evidence="6" id="KW-1185">Reference proteome</keyword>
<keyword evidence="2" id="KW-0479">Metal-binding</keyword>
<reference evidence="5" key="3">
    <citation type="journal article" date="2017" name="Nature">
        <title>Genome sequence of the progenitor of the wheat D genome Aegilops tauschii.</title>
        <authorList>
            <person name="Luo M.C."/>
            <person name="Gu Y.Q."/>
            <person name="Puiu D."/>
            <person name="Wang H."/>
            <person name="Twardziok S.O."/>
            <person name="Deal K.R."/>
            <person name="Huo N."/>
            <person name="Zhu T."/>
            <person name="Wang L."/>
            <person name="Wang Y."/>
            <person name="McGuire P.E."/>
            <person name="Liu S."/>
            <person name="Long H."/>
            <person name="Ramasamy R.K."/>
            <person name="Rodriguez J.C."/>
            <person name="Van S.L."/>
            <person name="Yuan L."/>
            <person name="Wang Z."/>
            <person name="Xia Z."/>
            <person name="Xiao L."/>
            <person name="Anderson O.D."/>
            <person name="Ouyang S."/>
            <person name="Liang Y."/>
            <person name="Zimin A.V."/>
            <person name="Pertea G."/>
            <person name="Qi P."/>
            <person name="Bennetzen J.L."/>
            <person name="Dai X."/>
            <person name="Dawson M.W."/>
            <person name="Muller H.G."/>
            <person name="Kugler K."/>
            <person name="Rivarola-Duarte L."/>
            <person name="Spannagl M."/>
            <person name="Mayer K.F.X."/>
            <person name="Lu F.H."/>
            <person name="Bevan M.W."/>
            <person name="Leroy P."/>
            <person name="Li P."/>
            <person name="You F.M."/>
            <person name="Sun Q."/>
            <person name="Liu Z."/>
            <person name="Lyons E."/>
            <person name="Wicker T."/>
            <person name="Salzberg S.L."/>
            <person name="Devos K.M."/>
            <person name="Dvorak J."/>
        </authorList>
    </citation>
    <scope>NUCLEOTIDE SEQUENCE [LARGE SCALE GENOMIC DNA]</scope>
    <source>
        <strain evidence="5">cv. AL8/78</strain>
    </source>
</reference>
<evidence type="ECO:0000313" key="6">
    <source>
        <dbReference type="Proteomes" id="UP000015105"/>
    </source>
</evidence>
<feature type="compositionally biased region" description="Low complexity" evidence="3">
    <location>
        <begin position="41"/>
        <end position="53"/>
    </location>
</feature>
<dbReference type="EnsemblPlants" id="AET1Gv20794000.5">
    <property type="protein sequence ID" value="AET1Gv20794000.5"/>
    <property type="gene ID" value="AET1Gv20794000"/>
</dbReference>